<dbReference type="CDD" id="cd11731">
    <property type="entry name" value="Lin1944_like_SDR_c"/>
    <property type="match status" value="1"/>
</dbReference>
<reference evidence="3 4" key="1">
    <citation type="submission" date="2015-10" db="EMBL/GenBank/DDBJ databases">
        <authorList>
            <person name="Gilbert D.G."/>
        </authorList>
    </citation>
    <scope>NUCLEOTIDE SEQUENCE [LARGE SCALE GENOMIC DNA]</scope>
    <source>
        <strain evidence="3">COMA1</strain>
    </source>
</reference>
<protein>
    <submittedName>
        <fullName evidence="3">Putative Oxidoreductase, Glucose/ribitol dehydrogenase family</fullName>
    </submittedName>
</protein>
<accession>A0A0S4LS81</accession>
<dbReference type="Pfam" id="PF13561">
    <property type="entry name" value="adh_short_C2"/>
    <property type="match status" value="1"/>
</dbReference>
<dbReference type="OrthoDB" id="9787486at2"/>
<evidence type="ECO:0000313" key="3">
    <source>
        <dbReference type="EMBL" id="CUS38827.1"/>
    </source>
</evidence>
<dbReference type="STRING" id="1742972.COMA1_60108"/>
<dbReference type="SUPFAM" id="SSF51735">
    <property type="entry name" value="NAD(P)-binding Rossmann-fold domains"/>
    <property type="match status" value="1"/>
</dbReference>
<dbReference type="Gene3D" id="3.40.50.720">
    <property type="entry name" value="NAD(P)-binding Rossmann-like Domain"/>
    <property type="match status" value="1"/>
</dbReference>
<evidence type="ECO:0000313" key="4">
    <source>
        <dbReference type="Proteomes" id="UP000199032"/>
    </source>
</evidence>
<proteinExistence type="inferred from homology"/>
<name>A0A0S4LS81_9BACT</name>
<comment type="similarity">
    <text evidence="1">Belongs to the short-chain dehydrogenases/reductases (SDR) family.</text>
</comment>
<dbReference type="InterPro" id="IPR002347">
    <property type="entry name" value="SDR_fam"/>
</dbReference>
<dbReference type="AlphaFoldDB" id="A0A0S4LS81"/>
<dbReference type="RefSeq" id="WP_090750968.1">
    <property type="nucleotide sequence ID" value="NZ_CZQA01000012.1"/>
</dbReference>
<dbReference type="InterPro" id="IPR051122">
    <property type="entry name" value="SDR_DHRS6-like"/>
</dbReference>
<dbReference type="PANTHER" id="PTHR43477">
    <property type="entry name" value="DIHYDROANTICAPSIN 7-DEHYDROGENASE"/>
    <property type="match status" value="1"/>
</dbReference>
<dbReference type="EMBL" id="CZQA01000012">
    <property type="protein sequence ID" value="CUS38827.1"/>
    <property type="molecule type" value="Genomic_DNA"/>
</dbReference>
<gene>
    <name evidence="3" type="ORF">COMA1_60108</name>
</gene>
<organism evidence="3 4">
    <name type="scientific">Candidatus Nitrospira nitrosa</name>
    <dbReference type="NCBI Taxonomy" id="1742972"/>
    <lineage>
        <taxon>Bacteria</taxon>
        <taxon>Pseudomonadati</taxon>
        <taxon>Nitrospirota</taxon>
        <taxon>Nitrospiria</taxon>
        <taxon>Nitrospirales</taxon>
        <taxon>Nitrospiraceae</taxon>
        <taxon>Nitrospira</taxon>
    </lineage>
</organism>
<dbReference type="GO" id="GO:0016491">
    <property type="term" value="F:oxidoreductase activity"/>
    <property type="evidence" value="ECO:0007669"/>
    <property type="project" value="UniProtKB-KW"/>
</dbReference>
<dbReference type="PRINTS" id="PR00081">
    <property type="entry name" value="GDHRDH"/>
</dbReference>
<keyword evidence="4" id="KW-1185">Reference proteome</keyword>
<evidence type="ECO:0000256" key="1">
    <source>
        <dbReference type="ARBA" id="ARBA00006484"/>
    </source>
</evidence>
<dbReference type="NCBIfam" id="NF005754">
    <property type="entry name" value="PRK07578.1"/>
    <property type="match status" value="1"/>
</dbReference>
<keyword evidence="2" id="KW-0560">Oxidoreductase</keyword>
<dbReference type="PANTHER" id="PTHR43477:SF1">
    <property type="entry name" value="DIHYDROANTICAPSIN 7-DEHYDROGENASE"/>
    <property type="match status" value="1"/>
</dbReference>
<dbReference type="Proteomes" id="UP000199032">
    <property type="component" value="Unassembled WGS sequence"/>
</dbReference>
<evidence type="ECO:0000256" key="2">
    <source>
        <dbReference type="ARBA" id="ARBA00023002"/>
    </source>
</evidence>
<dbReference type="InterPro" id="IPR036291">
    <property type="entry name" value="NAD(P)-bd_dom_sf"/>
</dbReference>
<sequence length="202" mass="20925">MRVIVVGGAGTIGSAVVVALSARHEVVVVGRTSGTVHVDVASPESIRAMFQSVGTFDAVISAAGQAKFGSLDELTDADYLFSFSNKLMGQANLVRIGRQFIADGGSFTLTTGVLSQEPIKGSASISMVNAGLEGFVRAAALELPRGIRVNVVSPPWVTETLVARKMDPAPGMPAARVAQAYLASVEGTITGQTLDPRRLPGT</sequence>